<protein>
    <submittedName>
        <fullName evidence="3">GTP 3',8-cyclase MoaA</fullName>
    </submittedName>
</protein>
<dbReference type="InterPro" id="IPR013785">
    <property type="entry name" value="Aldolase_TIM"/>
</dbReference>
<dbReference type="Pfam" id="PF06463">
    <property type="entry name" value="Mob_synth_C"/>
    <property type="match status" value="1"/>
</dbReference>
<dbReference type="Proteomes" id="UP001524478">
    <property type="component" value="Unassembled WGS sequence"/>
</dbReference>
<sequence length="97" mass="11059">EKDEIDLRFIELMPIGEAVNWAKEKFISNDIILEKVRELTPTPREDISSPAVYYRLPNGKGKVGIINPISCKFCANCNRVRLTSRGQLKLCLHSNNE</sequence>
<accession>A0ABT1SHC6</accession>
<reference evidence="3 4" key="1">
    <citation type="submission" date="2022-06" db="EMBL/GenBank/DDBJ databases">
        <title>Isolation of gut microbiota from human fecal samples.</title>
        <authorList>
            <person name="Pamer E.G."/>
            <person name="Barat B."/>
            <person name="Waligurski E."/>
            <person name="Medina S."/>
            <person name="Paddock L."/>
            <person name="Mostad J."/>
        </authorList>
    </citation>
    <scope>NUCLEOTIDE SEQUENCE [LARGE SCALE GENOMIC DNA]</scope>
    <source>
        <strain evidence="3 4">DFI.7.95</strain>
    </source>
</reference>
<feature type="domain" description="Molybdenum cofactor biosynthesis protein A-like twitch" evidence="2">
    <location>
        <begin position="5"/>
        <end position="96"/>
    </location>
</feature>
<evidence type="ECO:0000313" key="4">
    <source>
        <dbReference type="Proteomes" id="UP001524478"/>
    </source>
</evidence>
<dbReference type="EMBL" id="JANGAC010000070">
    <property type="protein sequence ID" value="MCQ4925884.1"/>
    <property type="molecule type" value="Genomic_DNA"/>
</dbReference>
<keyword evidence="1" id="KW-0501">Molybdenum cofactor biosynthesis</keyword>
<gene>
    <name evidence="3" type="ORF">NE686_22570</name>
</gene>
<dbReference type="InterPro" id="IPR010505">
    <property type="entry name" value="MoaA_twitch"/>
</dbReference>
<organism evidence="3 4">
    <name type="scientific">Tissierella carlieri</name>
    <dbReference type="NCBI Taxonomy" id="689904"/>
    <lineage>
        <taxon>Bacteria</taxon>
        <taxon>Bacillati</taxon>
        <taxon>Bacillota</taxon>
        <taxon>Tissierellia</taxon>
        <taxon>Tissierellales</taxon>
        <taxon>Tissierellaceae</taxon>
        <taxon>Tissierella</taxon>
    </lineage>
</organism>
<comment type="caution">
    <text evidence="3">The sequence shown here is derived from an EMBL/GenBank/DDBJ whole genome shotgun (WGS) entry which is preliminary data.</text>
</comment>
<feature type="non-terminal residue" evidence="3">
    <location>
        <position position="1"/>
    </location>
</feature>
<dbReference type="InterPro" id="IPR050105">
    <property type="entry name" value="MoCo_biosynth_MoaA/MoaC"/>
</dbReference>
<dbReference type="PANTHER" id="PTHR22960">
    <property type="entry name" value="MOLYBDOPTERIN COFACTOR SYNTHESIS PROTEIN A"/>
    <property type="match status" value="1"/>
</dbReference>
<evidence type="ECO:0000259" key="2">
    <source>
        <dbReference type="Pfam" id="PF06463"/>
    </source>
</evidence>
<keyword evidence="4" id="KW-1185">Reference proteome</keyword>
<evidence type="ECO:0000313" key="3">
    <source>
        <dbReference type="EMBL" id="MCQ4925884.1"/>
    </source>
</evidence>
<name>A0ABT1SHC6_9FIRM</name>
<feature type="non-terminal residue" evidence="3">
    <location>
        <position position="97"/>
    </location>
</feature>
<dbReference type="Gene3D" id="3.20.20.70">
    <property type="entry name" value="Aldolase class I"/>
    <property type="match status" value="1"/>
</dbReference>
<dbReference type="SUPFAM" id="SSF102114">
    <property type="entry name" value="Radical SAM enzymes"/>
    <property type="match status" value="1"/>
</dbReference>
<proteinExistence type="predicted"/>
<dbReference type="PANTHER" id="PTHR22960:SF0">
    <property type="entry name" value="MOLYBDENUM COFACTOR BIOSYNTHESIS PROTEIN 1"/>
    <property type="match status" value="1"/>
</dbReference>
<evidence type="ECO:0000256" key="1">
    <source>
        <dbReference type="ARBA" id="ARBA00023150"/>
    </source>
</evidence>
<dbReference type="InterPro" id="IPR058240">
    <property type="entry name" value="rSAM_sf"/>
</dbReference>